<accession>A0A0B5J8G7</accession>
<dbReference type="EMBL" id="KP136319">
    <property type="protein sequence ID" value="AJF97086.1"/>
    <property type="molecule type" value="Genomic_DNA"/>
</dbReference>
<dbReference type="RefSeq" id="YP_009119321.1">
    <property type="nucleotide sequence ID" value="NC_026440.1"/>
</dbReference>
<feature type="compositionally biased region" description="Acidic residues" evidence="1">
    <location>
        <begin position="62"/>
        <end position="73"/>
    </location>
</feature>
<name>A0A0B5J8G7_9VIRU</name>
<feature type="compositionally biased region" description="Basic and acidic residues" evidence="1">
    <location>
        <begin position="74"/>
        <end position="86"/>
    </location>
</feature>
<dbReference type="KEGG" id="vg:23462003"/>
<evidence type="ECO:0000313" key="2">
    <source>
        <dbReference type="EMBL" id="AJF97086.1"/>
    </source>
</evidence>
<protein>
    <submittedName>
        <fullName evidence="2">Uncharacterized protein</fullName>
    </submittedName>
</protein>
<evidence type="ECO:0000256" key="1">
    <source>
        <dbReference type="SAM" id="MobiDB-lite"/>
    </source>
</evidence>
<reference evidence="2 3" key="1">
    <citation type="journal article" date="2015" name="Parasitol. Res.">
        <title>Viruses in close associations with free-living amoebae.</title>
        <authorList>
            <person name="Scheid P."/>
        </authorList>
    </citation>
    <scope>NUCLEOTIDE SEQUENCE [LARGE SCALE GENOMIC DNA]</scope>
    <source>
        <strain evidence="2">KlaHel</strain>
    </source>
</reference>
<proteinExistence type="predicted"/>
<dbReference type="GeneID" id="23462003"/>
<feature type="compositionally biased region" description="Acidic residues" evidence="1">
    <location>
        <begin position="87"/>
        <end position="96"/>
    </location>
</feature>
<dbReference type="Proteomes" id="UP000202511">
    <property type="component" value="Segment"/>
</dbReference>
<sequence length="316" mass="34228">MSLTLYHTDAYEDDVAMDGDFAAVWATALDEAKQEAADYDRALAYRWLDDVTDAMVDPDGFAGDDDDGNNIEPDEWKWHADGYRSGDEDDDDFDEDPNDGVGYVVDDWDEIEPDRPVTFIVGPAAGTRPRDARLVTLLDPGDPGRGTARRWAIWTSQGNATAPTGPPTALLGDEQVADAVVQRLRAGSDVRLHNAAKRNKRAVAGRTARFLLDAAPRPWQTYALGLADTLSDAATSGLDSVRDTAPGINALRASLDDPDARLAAAARVVLARDALYNSPRDIDRDARAAEKVGIVKGWLAAVRNMDPDIDAVLARP</sequence>
<feature type="region of interest" description="Disordered" evidence="1">
    <location>
        <begin position="61"/>
        <end position="96"/>
    </location>
</feature>
<evidence type="ECO:0000313" key="3">
    <source>
        <dbReference type="Proteomes" id="UP000202511"/>
    </source>
</evidence>
<organism evidence="2 3">
    <name type="scientific">Pandoravirus inopinatum</name>
    <dbReference type="NCBI Taxonomy" id="1605721"/>
    <lineage>
        <taxon>Viruses</taxon>
        <taxon>Pandoravirus</taxon>
    </lineage>
</organism>